<reference evidence="2 3" key="1">
    <citation type="submission" date="2017-12" db="EMBL/GenBank/DDBJ databases">
        <title>FDA dAtabase for Regulatory Grade micrObial Sequences (FDA-ARGOS): Supporting development and validation of Infectious Disease Dx tests.</title>
        <authorList>
            <person name="Hoffmann M."/>
            <person name="Allard M."/>
            <person name="Evans P."/>
            <person name="Brown E."/>
            <person name="Tallon L."/>
            <person name="Sadzewicz L."/>
            <person name="Sengamalay N."/>
            <person name="Ott S."/>
            <person name="Godinez A."/>
            <person name="Nagaraj S."/>
            <person name="Vavikolanu K."/>
            <person name="Aluvathingal J."/>
            <person name="Nadendla S."/>
            <person name="Sichtig H."/>
        </authorList>
    </citation>
    <scope>NUCLEOTIDE SEQUENCE [LARGE SCALE GENOMIC DNA]</scope>
    <source>
        <strain evidence="2 3">FDAARGOS_148</strain>
    </source>
</reference>
<dbReference type="InterPro" id="IPR050266">
    <property type="entry name" value="AB_hydrolase_sf"/>
</dbReference>
<name>A0A2K0A9U5_STAHA</name>
<sequence>MKKIETLNQTKLAYQDEGHGSPVILIHGLDGNSAAFDLLNKQLQQNYRVIVYDVRGHGKSSRPDSYNLEEHVKDLYVLINKLNLKKAHLLGHDMGGIIAREFTEKHENHVLSLTIISSKAEDIVHGFTKLMIEHQDEIAGFNKSEALLLLFPYIYKEQESAMKWIQRQRLYSKQNSEDSAIASRALLDTAYANKGYTHYVKVPTLIINGRYDPIINDKNHYKIEERYQNIEKVLFEESGHAPYVEEEDKFLVLYLSFLENVEQVTEVNH</sequence>
<feature type="domain" description="AB hydrolase-1" evidence="1">
    <location>
        <begin position="22"/>
        <end position="246"/>
    </location>
</feature>
<dbReference type="EMBL" id="LORN02000015">
    <property type="protein sequence ID" value="PNN21796.1"/>
    <property type="molecule type" value="Genomic_DNA"/>
</dbReference>
<dbReference type="InterPro" id="IPR029058">
    <property type="entry name" value="AB_hydrolase_fold"/>
</dbReference>
<keyword evidence="2" id="KW-0378">Hydrolase</keyword>
<comment type="caution">
    <text evidence="2">The sequence shown here is derived from an EMBL/GenBank/DDBJ whole genome shotgun (WGS) entry which is preliminary data.</text>
</comment>
<dbReference type="Pfam" id="PF00561">
    <property type="entry name" value="Abhydrolase_1"/>
    <property type="match status" value="1"/>
</dbReference>
<organism evidence="2 3">
    <name type="scientific">Staphylococcus haemolyticus</name>
    <dbReference type="NCBI Taxonomy" id="1283"/>
    <lineage>
        <taxon>Bacteria</taxon>
        <taxon>Bacillati</taxon>
        <taxon>Bacillota</taxon>
        <taxon>Bacilli</taxon>
        <taxon>Bacillales</taxon>
        <taxon>Staphylococcaceae</taxon>
        <taxon>Staphylococcus</taxon>
    </lineage>
</organism>
<evidence type="ECO:0000313" key="2">
    <source>
        <dbReference type="EMBL" id="PNN21796.1"/>
    </source>
</evidence>
<dbReference type="GO" id="GO:0016787">
    <property type="term" value="F:hydrolase activity"/>
    <property type="evidence" value="ECO:0007669"/>
    <property type="project" value="UniProtKB-KW"/>
</dbReference>
<dbReference type="Gene3D" id="3.40.50.1820">
    <property type="entry name" value="alpha/beta hydrolase"/>
    <property type="match status" value="1"/>
</dbReference>
<dbReference type="AlphaFoldDB" id="A0A2K0A9U5"/>
<dbReference type="GO" id="GO:0016020">
    <property type="term" value="C:membrane"/>
    <property type="evidence" value="ECO:0007669"/>
    <property type="project" value="TreeGrafter"/>
</dbReference>
<gene>
    <name evidence="2" type="ORF">AL503_013815</name>
</gene>
<accession>A0A2K0A9U5</accession>
<evidence type="ECO:0000259" key="1">
    <source>
        <dbReference type="Pfam" id="PF00561"/>
    </source>
</evidence>
<dbReference type="RefSeq" id="WP_037548219.1">
    <property type="nucleotide sequence ID" value="NZ_CAJCGD010000005.1"/>
</dbReference>
<dbReference type="PANTHER" id="PTHR43798">
    <property type="entry name" value="MONOACYLGLYCEROL LIPASE"/>
    <property type="match status" value="1"/>
</dbReference>
<dbReference type="PANTHER" id="PTHR43798:SF28">
    <property type="entry name" value="AB HYDROLASE-1 DOMAIN-CONTAINING PROTEIN"/>
    <property type="match status" value="1"/>
</dbReference>
<dbReference type="PRINTS" id="PR00111">
    <property type="entry name" value="ABHYDROLASE"/>
</dbReference>
<dbReference type="SUPFAM" id="SSF53474">
    <property type="entry name" value="alpha/beta-Hydrolases"/>
    <property type="match status" value="1"/>
</dbReference>
<protein>
    <submittedName>
        <fullName evidence="2">Alpha/beta hydrolase</fullName>
    </submittedName>
</protein>
<dbReference type="InterPro" id="IPR000073">
    <property type="entry name" value="AB_hydrolase_1"/>
</dbReference>
<evidence type="ECO:0000313" key="3">
    <source>
        <dbReference type="Proteomes" id="UP000053523"/>
    </source>
</evidence>
<proteinExistence type="predicted"/>
<dbReference type="Proteomes" id="UP000053523">
    <property type="component" value="Unassembled WGS sequence"/>
</dbReference>